<dbReference type="Pfam" id="PF02613">
    <property type="entry name" value="Nitrate_red_del"/>
    <property type="match status" value="1"/>
</dbReference>
<reference evidence="2" key="1">
    <citation type="submission" date="2020-04" db="EMBL/GenBank/DDBJ databases">
        <authorList>
            <person name="Zhang T."/>
        </authorList>
    </citation>
    <scope>NUCLEOTIDE SEQUENCE</scope>
    <source>
        <strain evidence="2">HKST-UBA02</strain>
    </source>
</reference>
<dbReference type="InterPro" id="IPR036411">
    <property type="entry name" value="TorD-like_sf"/>
</dbReference>
<dbReference type="EMBL" id="JAGQHS010000027">
    <property type="protein sequence ID" value="MCA9755611.1"/>
    <property type="molecule type" value="Genomic_DNA"/>
</dbReference>
<dbReference type="Gene3D" id="1.10.3480.10">
    <property type="entry name" value="TorD-like"/>
    <property type="match status" value="1"/>
</dbReference>
<keyword evidence="1" id="KW-0143">Chaperone</keyword>
<dbReference type="Proteomes" id="UP000739538">
    <property type="component" value="Unassembled WGS sequence"/>
</dbReference>
<accession>A0A956NC71</accession>
<reference evidence="2" key="2">
    <citation type="journal article" date="2021" name="Microbiome">
        <title>Successional dynamics and alternative stable states in a saline activated sludge microbial community over 9 years.</title>
        <authorList>
            <person name="Wang Y."/>
            <person name="Ye J."/>
            <person name="Ju F."/>
            <person name="Liu L."/>
            <person name="Boyd J.A."/>
            <person name="Deng Y."/>
            <person name="Parks D.H."/>
            <person name="Jiang X."/>
            <person name="Yin X."/>
            <person name="Woodcroft B.J."/>
            <person name="Tyson G.W."/>
            <person name="Hugenholtz P."/>
            <person name="Polz M.F."/>
            <person name="Zhang T."/>
        </authorList>
    </citation>
    <scope>NUCLEOTIDE SEQUENCE</scope>
    <source>
        <strain evidence="2">HKST-UBA02</strain>
    </source>
</reference>
<sequence>MTSSTRREAIALLAQCDLLGLLSEPLRPGGGGPGSAGGLAALREGELDVLLERSGLATGDVSSPPPSEREADIGGLYDLVLRTVSAFRDLPPARWRDEHTQLFETAGLCPPNETFFIRRDKGAILADVAAFSSAFGFEAASDLGEKSDHIVAELELLGLLLVKLARALDRGDHDAAQVTRDAVHAFMRDHLGDWLPLFCERLAATAQTGAYRDLARSLATIWDLMVGWHGLHIDTPLAVAMPPEDGGSPYECGLIDSPDARARSMASDSFQGRLPR</sequence>
<dbReference type="InterPro" id="IPR020945">
    <property type="entry name" value="DMSO/NO3_reduct_chaperone"/>
</dbReference>
<dbReference type="AlphaFoldDB" id="A0A956NC71"/>
<dbReference type="SUPFAM" id="SSF89155">
    <property type="entry name" value="TorD-like"/>
    <property type="match status" value="1"/>
</dbReference>
<evidence type="ECO:0000256" key="1">
    <source>
        <dbReference type="ARBA" id="ARBA00023186"/>
    </source>
</evidence>
<comment type="caution">
    <text evidence="2">The sequence shown here is derived from an EMBL/GenBank/DDBJ whole genome shotgun (WGS) entry which is preliminary data.</text>
</comment>
<dbReference type="PANTHER" id="PTHR34227">
    <property type="entry name" value="CHAPERONE PROTEIN YCDY"/>
    <property type="match status" value="1"/>
</dbReference>
<gene>
    <name evidence="2" type="ORF">KDA27_07400</name>
</gene>
<proteinExistence type="predicted"/>
<dbReference type="InterPro" id="IPR050289">
    <property type="entry name" value="TorD/DmsD_chaperones"/>
</dbReference>
<organism evidence="2 3">
    <name type="scientific">Eiseniibacteriota bacterium</name>
    <dbReference type="NCBI Taxonomy" id="2212470"/>
    <lineage>
        <taxon>Bacteria</taxon>
        <taxon>Candidatus Eiseniibacteriota</taxon>
    </lineage>
</organism>
<protein>
    <submittedName>
        <fullName evidence="2">Molecular chaperone TorD family protein</fullName>
    </submittedName>
</protein>
<evidence type="ECO:0000313" key="2">
    <source>
        <dbReference type="EMBL" id="MCA9755611.1"/>
    </source>
</evidence>
<dbReference type="PANTHER" id="PTHR34227:SF1">
    <property type="entry name" value="DIMETHYL SULFOXIDE REDUCTASE CHAPERONE-RELATED"/>
    <property type="match status" value="1"/>
</dbReference>
<evidence type="ECO:0000313" key="3">
    <source>
        <dbReference type="Proteomes" id="UP000739538"/>
    </source>
</evidence>
<name>A0A956NC71_UNCEI</name>